<reference evidence="4 5" key="1">
    <citation type="submission" date="2024-03" db="EMBL/GenBank/DDBJ databases">
        <title>Novel species of the genus Variovorax.</title>
        <authorList>
            <person name="Liu Q."/>
            <person name="Xin Y.-H."/>
        </authorList>
    </citation>
    <scope>NUCLEOTIDE SEQUENCE [LARGE SCALE GENOMIC DNA]</scope>
    <source>
        <strain evidence="4 5">KACC 18900</strain>
    </source>
</reference>
<dbReference type="InterPro" id="IPR016181">
    <property type="entry name" value="Acyl_CoA_acyltransferase"/>
</dbReference>
<dbReference type="Pfam" id="PF13508">
    <property type="entry name" value="Acetyltransf_7"/>
    <property type="match status" value="1"/>
</dbReference>
<comment type="caution">
    <text evidence="4">The sequence shown here is derived from an EMBL/GenBank/DDBJ whole genome shotgun (WGS) entry which is preliminary data.</text>
</comment>
<dbReference type="InterPro" id="IPR050832">
    <property type="entry name" value="Bact_Acetyltransf"/>
</dbReference>
<keyword evidence="5" id="KW-1185">Reference proteome</keyword>
<evidence type="ECO:0000256" key="2">
    <source>
        <dbReference type="ARBA" id="ARBA00023315"/>
    </source>
</evidence>
<dbReference type="InterPro" id="IPR000182">
    <property type="entry name" value="GNAT_dom"/>
</dbReference>
<dbReference type="Proteomes" id="UP001385892">
    <property type="component" value="Unassembled WGS sequence"/>
</dbReference>
<dbReference type="Gene3D" id="3.40.630.30">
    <property type="match status" value="1"/>
</dbReference>
<dbReference type="PANTHER" id="PTHR43877">
    <property type="entry name" value="AMINOALKYLPHOSPHONATE N-ACETYLTRANSFERASE-RELATED-RELATED"/>
    <property type="match status" value="1"/>
</dbReference>
<evidence type="ECO:0000256" key="1">
    <source>
        <dbReference type="ARBA" id="ARBA00022679"/>
    </source>
</evidence>
<dbReference type="EMBL" id="JBBKZT010000013">
    <property type="protein sequence ID" value="MEJ8850205.1"/>
    <property type="molecule type" value="Genomic_DNA"/>
</dbReference>
<feature type="domain" description="N-acetyltransferase" evidence="3">
    <location>
        <begin position="1"/>
        <end position="141"/>
    </location>
</feature>
<keyword evidence="2" id="KW-0012">Acyltransferase</keyword>
<dbReference type="RefSeq" id="WP_340345449.1">
    <property type="nucleotide sequence ID" value="NZ_JBBKZT010000013.1"/>
</dbReference>
<sequence>MASADDLGAVQALLRGCELPEADLTVASMCDFLTARTDTGELIGCVGLERAGDAGLLRSLAVSPAARMKGLGTGLLQEMESHALATGVRRLFLLTTSASAFFASKGYTACARSEAPAGIRSSTQFTGICPQSATCMSRNLAVLQVSTVAP</sequence>
<proteinExistence type="predicted"/>
<keyword evidence="1" id="KW-0808">Transferase</keyword>
<dbReference type="PANTHER" id="PTHR43877:SF2">
    <property type="entry name" value="AMINOALKYLPHOSPHONATE N-ACETYLTRANSFERASE-RELATED"/>
    <property type="match status" value="1"/>
</dbReference>
<evidence type="ECO:0000313" key="4">
    <source>
        <dbReference type="EMBL" id="MEJ8850205.1"/>
    </source>
</evidence>
<dbReference type="NCBIfam" id="NF040501">
    <property type="entry name" value="resist_ArsN2"/>
    <property type="match status" value="1"/>
</dbReference>
<dbReference type="SUPFAM" id="SSF55729">
    <property type="entry name" value="Acyl-CoA N-acyltransferases (Nat)"/>
    <property type="match status" value="1"/>
</dbReference>
<evidence type="ECO:0000313" key="5">
    <source>
        <dbReference type="Proteomes" id="UP001385892"/>
    </source>
</evidence>
<name>A0ABU8WTP5_9BURK</name>
<protein>
    <submittedName>
        <fullName evidence="4">Arsenic resistance N-acetyltransferase ArsN2</fullName>
    </submittedName>
</protein>
<dbReference type="PROSITE" id="PS51186">
    <property type="entry name" value="GNAT"/>
    <property type="match status" value="1"/>
</dbReference>
<accession>A0ABU8WTP5</accession>
<dbReference type="CDD" id="cd04301">
    <property type="entry name" value="NAT_SF"/>
    <property type="match status" value="1"/>
</dbReference>
<evidence type="ECO:0000259" key="3">
    <source>
        <dbReference type="PROSITE" id="PS51186"/>
    </source>
</evidence>
<gene>
    <name evidence="4" type="primary">arsN2</name>
    <name evidence="4" type="ORF">WKW82_26440</name>
</gene>
<organism evidence="4 5">
    <name type="scientific">Variovorax rhizosphaerae</name>
    <dbReference type="NCBI Taxonomy" id="1836200"/>
    <lineage>
        <taxon>Bacteria</taxon>
        <taxon>Pseudomonadati</taxon>
        <taxon>Pseudomonadota</taxon>
        <taxon>Betaproteobacteria</taxon>
        <taxon>Burkholderiales</taxon>
        <taxon>Comamonadaceae</taxon>
        <taxon>Variovorax</taxon>
    </lineage>
</organism>